<dbReference type="AlphaFoldDB" id="A0A2K8KZK3"/>
<feature type="binding site" evidence="10">
    <location>
        <position position="172"/>
    </location>
    <ligand>
        <name>substrate</name>
    </ligand>
</feature>
<keyword evidence="5 10" id="KW-0963">Cytoplasm</keyword>
<dbReference type="PANTHER" id="PTHR30390:SF6">
    <property type="entry name" value="DNAA INITIATOR-ASSOCIATING PROTEIN DIAA"/>
    <property type="match status" value="1"/>
</dbReference>
<comment type="subcellular location">
    <subcellularLocation>
        <location evidence="3 10">Cytoplasm</location>
    </subcellularLocation>
</comment>
<feature type="binding site" evidence="10">
    <location>
        <position position="172"/>
    </location>
    <ligand>
        <name>Zn(2+)</name>
        <dbReference type="ChEBI" id="CHEBI:29105"/>
    </ligand>
</feature>
<proteinExistence type="inferred from homology"/>
<feature type="binding site" evidence="10">
    <location>
        <begin position="118"/>
        <end position="120"/>
    </location>
    <ligand>
        <name>substrate</name>
    </ligand>
</feature>
<comment type="similarity">
    <text evidence="4 10">Belongs to the SIS family. GmhA subfamily.</text>
</comment>
<comment type="function">
    <text evidence="2 10">Catalyzes the isomerization of sedoheptulose 7-phosphate in D-glycero-D-manno-heptose 7-phosphate.</text>
</comment>
<dbReference type="EC" id="5.3.1.28" evidence="10"/>
<evidence type="ECO:0000313" key="13">
    <source>
        <dbReference type="Proteomes" id="UP000231701"/>
    </source>
</evidence>
<dbReference type="Gene3D" id="3.40.50.10490">
    <property type="entry name" value="Glucose-6-phosphate isomerase like protein, domain 1"/>
    <property type="match status" value="1"/>
</dbReference>
<keyword evidence="13" id="KW-1185">Reference proteome</keyword>
<sequence>MNRDLINQAMTDGIELRKQCMETLSQPLLDAAQAIVDCLQGGGKILACGNGGSAADAQHFAAELVNRFEINRRGLAAIALTHDASVITSIANDFSFDRVFSRQVEALGRPGDLLLAISTSGTSNNVTAAAEAATSAGMHTIALTGRDGGDLGHNNNIKVHINIPHNSTPRIQEMHITCLHIICSLVDQHMFGETP</sequence>
<keyword evidence="9 10" id="KW-0119">Carbohydrate metabolism</keyword>
<dbReference type="PROSITE" id="PS51464">
    <property type="entry name" value="SIS"/>
    <property type="match status" value="1"/>
</dbReference>
<keyword evidence="7 10" id="KW-0862">Zinc</keyword>
<dbReference type="HAMAP" id="MF_00067">
    <property type="entry name" value="GmhA"/>
    <property type="match status" value="1"/>
</dbReference>
<evidence type="ECO:0000256" key="6">
    <source>
        <dbReference type="ARBA" id="ARBA00022723"/>
    </source>
</evidence>
<name>A0A2K8KZK3_MARES</name>
<comment type="catalytic activity">
    <reaction evidence="1 10">
        <text>2 D-sedoheptulose 7-phosphate = D-glycero-alpha-D-manno-heptose 7-phosphate + D-glycero-beta-D-manno-heptose 7-phosphate</text>
        <dbReference type="Rhea" id="RHEA:27489"/>
        <dbReference type="ChEBI" id="CHEBI:57483"/>
        <dbReference type="ChEBI" id="CHEBI:60203"/>
        <dbReference type="ChEBI" id="CHEBI:60204"/>
        <dbReference type="EC" id="5.3.1.28"/>
    </reaction>
</comment>
<dbReference type="PANTHER" id="PTHR30390">
    <property type="entry name" value="SEDOHEPTULOSE 7-PHOSPHATE ISOMERASE / DNAA INITIATOR-ASSOCIATING FACTOR FOR REPLICATION INITIATION"/>
    <property type="match status" value="1"/>
</dbReference>
<dbReference type="InterPro" id="IPR050099">
    <property type="entry name" value="SIS_GmhA/DiaA_subfam"/>
</dbReference>
<dbReference type="InterPro" id="IPR001347">
    <property type="entry name" value="SIS_dom"/>
</dbReference>
<protein>
    <recommendedName>
        <fullName evidence="10">Phosphoheptose isomerase</fullName>
        <ecNumber evidence="10">5.3.1.28</ecNumber>
    </recommendedName>
    <alternativeName>
        <fullName evidence="10">Sedoheptulose 7-phosphate isomerase</fullName>
    </alternativeName>
</protein>
<evidence type="ECO:0000256" key="9">
    <source>
        <dbReference type="ARBA" id="ARBA00023277"/>
    </source>
</evidence>
<dbReference type="GO" id="GO:0005975">
    <property type="term" value="P:carbohydrate metabolic process"/>
    <property type="evidence" value="ECO:0007669"/>
    <property type="project" value="UniProtKB-UniRule"/>
</dbReference>
<evidence type="ECO:0000256" key="5">
    <source>
        <dbReference type="ARBA" id="ARBA00022490"/>
    </source>
</evidence>
<dbReference type="InterPro" id="IPR035461">
    <property type="entry name" value="GmhA/DiaA"/>
</dbReference>
<feature type="binding site" evidence="10">
    <location>
        <begin position="50"/>
        <end position="52"/>
    </location>
    <ligand>
        <name>substrate</name>
    </ligand>
</feature>
<dbReference type="InterPro" id="IPR004515">
    <property type="entry name" value="Phosphoheptose_Isoase"/>
</dbReference>
<comment type="cofactor">
    <cofactor evidence="10">
        <name>Zn(2+)</name>
        <dbReference type="ChEBI" id="CHEBI:29105"/>
    </cofactor>
    <text evidence="10">Binds 1 zinc ion per subunit.</text>
</comment>
<comment type="miscellaneous">
    <text evidence="10">The reaction produces a racemic mixture of D-glycero-alpha-D-manno-heptose 7-phosphate and D-glycero-beta-D-manno-heptose 7-phosphate.</text>
</comment>
<evidence type="ECO:0000256" key="7">
    <source>
        <dbReference type="ARBA" id="ARBA00022833"/>
    </source>
</evidence>
<evidence type="ECO:0000256" key="4">
    <source>
        <dbReference type="ARBA" id="ARBA00009894"/>
    </source>
</evidence>
<feature type="binding site" evidence="10">
    <location>
        <position position="63"/>
    </location>
    <ligand>
        <name>Zn(2+)</name>
        <dbReference type="ChEBI" id="CHEBI:29105"/>
    </ligand>
</feature>
<dbReference type="UniPathway" id="UPA00041">
    <property type="reaction ID" value="UER00436"/>
</dbReference>
<keyword evidence="8 10" id="KW-0413">Isomerase</keyword>
<feature type="binding site" evidence="10">
    <location>
        <position position="180"/>
    </location>
    <ligand>
        <name>Zn(2+)</name>
        <dbReference type="ChEBI" id="CHEBI:29105"/>
    </ligand>
</feature>
<dbReference type="CDD" id="cd05006">
    <property type="entry name" value="SIS_GmhA"/>
    <property type="match status" value="1"/>
</dbReference>
<dbReference type="GO" id="GO:0097367">
    <property type="term" value="F:carbohydrate derivative binding"/>
    <property type="evidence" value="ECO:0007669"/>
    <property type="project" value="InterPro"/>
</dbReference>
<evidence type="ECO:0000259" key="11">
    <source>
        <dbReference type="PROSITE" id="PS51464"/>
    </source>
</evidence>
<feature type="binding site" evidence="10">
    <location>
        <position position="123"/>
    </location>
    <ligand>
        <name>substrate</name>
    </ligand>
</feature>
<dbReference type="GO" id="GO:2001061">
    <property type="term" value="P:D-glycero-D-manno-heptose 7-phosphate biosynthetic process"/>
    <property type="evidence" value="ECO:0007669"/>
    <property type="project" value="UniProtKB-UniPathway"/>
</dbReference>
<evidence type="ECO:0000256" key="8">
    <source>
        <dbReference type="ARBA" id="ARBA00023235"/>
    </source>
</evidence>
<comment type="subunit">
    <text evidence="10">Homotetramer.</text>
</comment>
<dbReference type="Pfam" id="PF13580">
    <property type="entry name" value="SIS_2"/>
    <property type="match status" value="1"/>
</dbReference>
<feature type="binding site" evidence="10">
    <location>
        <position position="63"/>
    </location>
    <ligand>
        <name>substrate</name>
    </ligand>
</feature>
<dbReference type="EMBL" id="CP018799">
    <property type="protein sequence ID" value="ATX80373.1"/>
    <property type="molecule type" value="Genomic_DNA"/>
</dbReference>
<accession>A0A2K8KZK3</accession>
<feature type="binding site" evidence="10">
    <location>
        <begin position="92"/>
        <end position="93"/>
    </location>
    <ligand>
        <name>substrate</name>
    </ligand>
</feature>
<evidence type="ECO:0000256" key="1">
    <source>
        <dbReference type="ARBA" id="ARBA00000348"/>
    </source>
</evidence>
<evidence type="ECO:0000256" key="10">
    <source>
        <dbReference type="HAMAP-Rule" id="MF_00067"/>
    </source>
</evidence>
<dbReference type="InterPro" id="IPR046348">
    <property type="entry name" value="SIS_dom_sf"/>
</dbReference>
<evidence type="ECO:0000313" key="12">
    <source>
        <dbReference type="EMBL" id="ATX80373.1"/>
    </source>
</evidence>
<organism evidence="12 13">
    <name type="scientific">Mariprofundus aestuarium</name>
    <dbReference type="NCBI Taxonomy" id="1921086"/>
    <lineage>
        <taxon>Bacteria</taxon>
        <taxon>Pseudomonadati</taxon>
        <taxon>Pseudomonadota</taxon>
        <taxon>Candidatius Mariprofundia</taxon>
        <taxon>Mariprofundales</taxon>
        <taxon>Mariprofundaceae</taxon>
        <taxon>Mariprofundus</taxon>
    </lineage>
</organism>
<feature type="binding site" evidence="10">
    <location>
        <position position="59"/>
    </location>
    <ligand>
        <name>Zn(2+)</name>
        <dbReference type="ChEBI" id="CHEBI:29105"/>
    </ligand>
</feature>
<dbReference type="KEGG" id="maes:Ga0123461_1967"/>
<feature type="domain" description="SIS" evidence="11">
    <location>
        <begin position="35"/>
        <end position="195"/>
    </location>
</feature>
<evidence type="ECO:0000256" key="2">
    <source>
        <dbReference type="ARBA" id="ARBA00003172"/>
    </source>
</evidence>
<dbReference type="GO" id="GO:0005737">
    <property type="term" value="C:cytoplasm"/>
    <property type="evidence" value="ECO:0007669"/>
    <property type="project" value="UniProtKB-SubCell"/>
</dbReference>
<dbReference type="Proteomes" id="UP000231701">
    <property type="component" value="Chromosome"/>
</dbReference>
<reference evidence="12 13" key="1">
    <citation type="submission" date="2016-12" db="EMBL/GenBank/DDBJ databases">
        <title>Isolation and genomic insights into novel planktonic Zetaproteobacteria from stratified waters of the Chesapeake Bay.</title>
        <authorList>
            <person name="McAllister S.M."/>
            <person name="Kato S."/>
            <person name="Chan C.S."/>
            <person name="Chiu B.K."/>
            <person name="Field E.K."/>
        </authorList>
    </citation>
    <scope>NUCLEOTIDE SEQUENCE [LARGE SCALE GENOMIC DNA]</scope>
    <source>
        <strain evidence="12 13">CP-5</strain>
    </source>
</reference>
<comment type="pathway">
    <text evidence="10">Carbohydrate biosynthesis; D-glycero-D-manno-heptose 7-phosphate biosynthesis; D-glycero-alpha-D-manno-heptose 7-phosphate and D-glycero-beta-D-manno-heptose 7-phosphate from sedoheptulose 7-phosphate: step 1/1.</text>
</comment>
<gene>
    <name evidence="10" type="primary">gmhA</name>
    <name evidence="12" type="ORF">Ga0123461_1967</name>
</gene>
<dbReference type="GO" id="GO:0008270">
    <property type="term" value="F:zinc ion binding"/>
    <property type="evidence" value="ECO:0007669"/>
    <property type="project" value="UniProtKB-UniRule"/>
</dbReference>
<dbReference type="SUPFAM" id="SSF53697">
    <property type="entry name" value="SIS domain"/>
    <property type="match status" value="1"/>
</dbReference>
<evidence type="ECO:0000256" key="3">
    <source>
        <dbReference type="ARBA" id="ARBA00004496"/>
    </source>
</evidence>
<dbReference type="GO" id="GO:0008968">
    <property type="term" value="F:D-sedoheptulose 7-phosphate isomerase activity"/>
    <property type="evidence" value="ECO:0007669"/>
    <property type="project" value="UniProtKB-UniRule"/>
</dbReference>
<keyword evidence="6 10" id="KW-0479">Metal-binding</keyword>